<accession>A0A7W9EX72</accession>
<name>A0A7W9EX72_9SPHN</name>
<organism evidence="3 4">
    <name type="scientific">Sphingomonas aerophila</name>
    <dbReference type="NCBI Taxonomy" id="1344948"/>
    <lineage>
        <taxon>Bacteria</taxon>
        <taxon>Pseudomonadati</taxon>
        <taxon>Pseudomonadota</taxon>
        <taxon>Alphaproteobacteria</taxon>
        <taxon>Sphingomonadales</taxon>
        <taxon>Sphingomonadaceae</taxon>
        <taxon>Sphingomonas</taxon>
    </lineage>
</organism>
<evidence type="ECO:0000259" key="2">
    <source>
        <dbReference type="Pfam" id="PF13559"/>
    </source>
</evidence>
<evidence type="ECO:0000313" key="4">
    <source>
        <dbReference type="Proteomes" id="UP000546200"/>
    </source>
</evidence>
<sequence>MAAGPSHAAADAAQRLHAAHSALRADRDVQFTMLPEAPPPEPPAWLTALGRFLARLLRPVGRLLRWIGEHMPDAPVARVLLWAVIFVALGAMVWAVAERLRHGIWRLPRRRSLAEPVAVADEEWTPDAAPVRAWLREADALAAERRYAEAAHSLLIRSVEDMARRRPRLVRPALTSRELAASPDVPVPARALFSDIAALVERSLFGGRAVAAVDWQVARAAYTDYALPQAWRP</sequence>
<keyword evidence="1" id="KW-0812">Transmembrane</keyword>
<dbReference type="InterPro" id="IPR025403">
    <property type="entry name" value="TgpA-like_C"/>
</dbReference>
<dbReference type="RefSeq" id="WP_221234793.1">
    <property type="nucleotide sequence ID" value="NZ_JACIJK010000009.1"/>
</dbReference>
<dbReference type="Pfam" id="PF13559">
    <property type="entry name" value="DUF4129"/>
    <property type="match status" value="1"/>
</dbReference>
<feature type="transmembrane region" description="Helical" evidence="1">
    <location>
        <begin position="79"/>
        <end position="97"/>
    </location>
</feature>
<evidence type="ECO:0000313" key="3">
    <source>
        <dbReference type="EMBL" id="MBB5716243.1"/>
    </source>
</evidence>
<dbReference type="AlphaFoldDB" id="A0A7W9EX72"/>
<keyword evidence="1" id="KW-1133">Transmembrane helix</keyword>
<feature type="domain" description="Protein-glutamine gamma-glutamyltransferase-like C-terminal" evidence="2">
    <location>
        <begin position="158"/>
        <end position="222"/>
    </location>
</feature>
<gene>
    <name evidence="3" type="ORF">FHS94_003103</name>
</gene>
<dbReference type="EMBL" id="JACIJK010000009">
    <property type="protein sequence ID" value="MBB5716243.1"/>
    <property type="molecule type" value="Genomic_DNA"/>
</dbReference>
<proteinExistence type="predicted"/>
<keyword evidence="1" id="KW-0472">Membrane</keyword>
<reference evidence="3 4" key="1">
    <citation type="submission" date="2020-08" db="EMBL/GenBank/DDBJ databases">
        <title>Genomic Encyclopedia of Type Strains, Phase IV (KMG-IV): sequencing the most valuable type-strain genomes for metagenomic binning, comparative biology and taxonomic classification.</title>
        <authorList>
            <person name="Goeker M."/>
        </authorList>
    </citation>
    <scope>NUCLEOTIDE SEQUENCE [LARGE SCALE GENOMIC DNA]</scope>
    <source>
        <strain evidence="3 4">DSM 100044</strain>
    </source>
</reference>
<keyword evidence="4" id="KW-1185">Reference proteome</keyword>
<evidence type="ECO:0000256" key="1">
    <source>
        <dbReference type="SAM" id="Phobius"/>
    </source>
</evidence>
<comment type="caution">
    <text evidence="3">The sequence shown here is derived from an EMBL/GenBank/DDBJ whole genome shotgun (WGS) entry which is preliminary data.</text>
</comment>
<protein>
    <recommendedName>
        <fullName evidence="2">Protein-glutamine gamma-glutamyltransferase-like C-terminal domain-containing protein</fullName>
    </recommendedName>
</protein>
<dbReference type="Proteomes" id="UP000546200">
    <property type="component" value="Unassembled WGS sequence"/>
</dbReference>